<dbReference type="PANTHER" id="PTHR33398:SF1">
    <property type="entry name" value="SMALL RIBOSOMAL SUBUNIT PROTEIN BS20C"/>
    <property type="match status" value="1"/>
</dbReference>
<dbReference type="NCBIfam" id="TIGR00029">
    <property type="entry name" value="S20"/>
    <property type="match status" value="1"/>
</dbReference>
<dbReference type="AlphaFoldDB" id="A0A6J4JRR3"/>
<sequence length="89" mass="9928">MANTRSAQKHTRSDERKRLRNLKVRSKVKTVIKKAERSITVTDADTLEAVRLACSELDKAASKGVIHKNNAARRKSRLMAKLNKANAAT</sequence>
<name>A0A6J4JRR3_9CHLR</name>
<dbReference type="InterPro" id="IPR036510">
    <property type="entry name" value="Ribosomal_bS20_sf"/>
</dbReference>
<reference evidence="10" key="1">
    <citation type="submission" date="2020-02" db="EMBL/GenBank/DDBJ databases">
        <authorList>
            <person name="Meier V. D."/>
        </authorList>
    </citation>
    <scope>NUCLEOTIDE SEQUENCE</scope>
    <source>
        <strain evidence="10">AVDCRST_MAG26</strain>
    </source>
</reference>
<evidence type="ECO:0000313" key="10">
    <source>
        <dbReference type="EMBL" id="CAA9285799.1"/>
    </source>
</evidence>
<comment type="similarity">
    <text evidence="2 8">Belongs to the bacterial ribosomal protein bS20 family.</text>
</comment>
<dbReference type="GO" id="GO:0015935">
    <property type="term" value="C:small ribosomal subunit"/>
    <property type="evidence" value="ECO:0007669"/>
    <property type="project" value="TreeGrafter"/>
</dbReference>
<dbReference type="GO" id="GO:0005829">
    <property type="term" value="C:cytosol"/>
    <property type="evidence" value="ECO:0007669"/>
    <property type="project" value="TreeGrafter"/>
</dbReference>
<evidence type="ECO:0000256" key="5">
    <source>
        <dbReference type="ARBA" id="ARBA00022980"/>
    </source>
</evidence>
<dbReference type="FunFam" id="1.20.58.110:FF:000001">
    <property type="entry name" value="30S ribosomal protein S20"/>
    <property type="match status" value="1"/>
</dbReference>
<keyword evidence="4 8" id="KW-0694">RNA-binding</keyword>
<dbReference type="PANTHER" id="PTHR33398">
    <property type="entry name" value="30S RIBOSOMAL PROTEIN S20"/>
    <property type="match status" value="1"/>
</dbReference>
<dbReference type="GO" id="GO:0003735">
    <property type="term" value="F:structural constituent of ribosome"/>
    <property type="evidence" value="ECO:0007669"/>
    <property type="project" value="InterPro"/>
</dbReference>
<keyword evidence="6 8" id="KW-0687">Ribonucleoprotein</keyword>
<dbReference type="InterPro" id="IPR002583">
    <property type="entry name" value="Ribosomal_bS20"/>
</dbReference>
<gene>
    <name evidence="8" type="primary">rpsT</name>
    <name evidence="10" type="ORF">AVDCRST_MAG26-3716</name>
</gene>
<dbReference type="SUPFAM" id="SSF46992">
    <property type="entry name" value="Ribosomal protein S20"/>
    <property type="match status" value="1"/>
</dbReference>
<dbReference type="EMBL" id="CADCTK010000865">
    <property type="protein sequence ID" value="CAA9285799.1"/>
    <property type="molecule type" value="Genomic_DNA"/>
</dbReference>
<evidence type="ECO:0000256" key="9">
    <source>
        <dbReference type="SAM" id="MobiDB-lite"/>
    </source>
</evidence>
<keyword evidence="3 8" id="KW-0699">rRNA-binding</keyword>
<evidence type="ECO:0000256" key="3">
    <source>
        <dbReference type="ARBA" id="ARBA00022730"/>
    </source>
</evidence>
<proteinExistence type="inferred from homology"/>
<feature type="region of interest" description="Disordered" evidence="9">
    <location>
        <begin position="1"/>
        <end position="21"/>
    </location>
</feature>
<evidence type="ECO:0000256" key="7">
    <source>
        <dbReference type="ARBA" id="ARBA00035136"/>
    </source>
</evidence>
<dbReference type="HAMAP" id="MF_00500">
    <property type="entry name" value="Ribosomal_bS20"/>
    <property type="match status" value="1"/>
</dbReference>
<evidence type="ECO:0000256" key="1">
    <source>
        <dbReference type="ARBA" id="ARBA00003134"/>
    </source>
</evidence>
<keyword evidence="5 8" id="KW-0689">Ribosomal protein</keyword>
<evidence type="ECO:0000256" key="2">
    <source>
        <dbReference type="ARBA" id="ARBA00007634"/>
    </source>
</evidence>
<organism evidence="10">
    <name type="scientific">uncultured Chloroflexia bacterium</name>
    <dbReference type="NCBI Taxonomy" id="1672391"/>
    <lineage>
        <taxon>Bacteria</taxon>
        <taxon>Bacillati</taxon>
        <taxon>Chloroflexota</taxon>
        <taxon>Chloroflexia</taxon>
        <taxon>environmental samples</taxon>
    </lineage>
</organism>
<dbReference type="Gene3D" id="1.20.58.110">
    <property type="entry name" value="Ribosomal protein S20"/>
    <property type="match status" value="1"/>
</dbReference>
<dbReference type="GO" id="GO:0070181">
    <property type="term" value="F:small ribosomal subunit rRNA binding"/>
    <property type="evidence" value="ECO:0007669"/>
    <property type="project" value="TreeGrafter"/>
</dbReference>
<evidence type="ECO:0000256" key="6">
    <source>
        <dbReference type="ARBA" id="ARBA00023274"/>
    </source>
</evidence>
<accession>A0A6J4JRR3</accession>
<protein>
    <recommendedName>
        <fullName evidence="7 8">Small ribosomal subunit protein bS20</fullName>
    </recommendedName>
</protein>
<dbReference type="Pfam" id="PF01649">
    <property type="entry name" value="Ribosomal_S20p"/>
    <property type="match status" value="1"/>
</dbReference>
<evidence type="ECO:0000256" key="4">
    <source>
        <dbReference type="ARBA" id="ARBA00022884"/>
    </source>
</evidence>
<comment type="function">
    <text evidence="1 8">Binds directly to 16S ribosomal RNA.</text>
</comment>
<evidence type="ECO:0000256" key="8">
    <source>
        <dbReference type="HAMAP-Rule" id="MF_00500"/>
    </source>
</evidence>
<dbReference type="GO" id="GO:0006412">
    <property type="term" value="P:translation"/>
    <property type="evidence" value="ECO:0007669"/>
    <property type="project" value="UniProtKB-UniRule"/>
</dbReference>